<keyword evidence="1" id="KW-0862">Zinc</keyword>
<dbReference type="EMBL" id="CM007900">
    <property type="protein sequence ID" value="OTG06868.1"/>
    <property type="molecule type" value="Genomic_DNA"/>
</dbReference>
<dbReference type="OMA" id="PHTVRSC"/>
<dbReference type="PROSITE" id="PS50234">
    <property type="entry name" value="VWFA"/>
    <property type="match status" value="1"/>
</dbReference>
<name>A0A251T6Z8_HELAN</name>
<dbReference type="Gramene" id="mRNA:HanXRQr2_Chr11g0469671">
    <property type="protein sequence ID" value="mRNA:HanXRQr2_Chr11g0469671"/>
    <property type="gene ID" value="HanXRQr2_Chr11g0469671"/>
</dbReference>
<feature type="compositionally biased region" description="Low complexity" evidence="2">
    <location>
        <begin position="77"/>
        <end position="88"/>
    </location>
</feature>
<dbReference type="Pfam" id="PF13639">
    <property type="entry name" value="zf-RING_2"/>
    <property type="match status" value="1"/>
</dbReference>
<feature type="domain" description="VWFA" evidence="4">
    <location>
        <begin position="293"/>
        <end position="471"/>
    </location>
</feature>
<keyword evidence="7" id="KW-1185">Reference proteome</keyword>
<dbReference type="STRING" id="4232.A0A251T6Z8"/>
<evidence type="ECO:0000256" key="2">
    <source>
        <dbReference type="SAM" id="MobiDB-lite"/>
    </source>
</evidence>
<dbReference type="InterPro" id="IPR002035">
    <property type="entry name" value="VWF_A"/>
</dbReference>
<feature type="compositionally biased region" description="Basic residues" evidence="2">
    <location>
        <begin position="61"/>
        <end position="74"/>
    </location>
</feature>
<dbReference type="PANTHER" id="PTHR10579">
    <property type="entry name" value="CALCIUM-ACTIVATED CHLORIDE CHANNEL REGULATOR"/>
    <property type="match status" value="1"/>
</dbReference>
<dbReference type="InterPro" id="IPR057427">
    <property type="entry name" value="WAV3_C"/>
</dbReference>
<dbReference type="Gene3D" id="3.30.40.10">
    <property type="entry name" value="Zinc/RING finger domain, C3HC4 (zinc finger)"/>
    <property type="match status" value="1"/>
</dbReference>
<dbReference type="InterPro" id="IPR001841">
    <property type="entry name" value="Znf_RING"/>
</dbReference>
<dbReference type="OrthoDB" id="687730at2759"/>
<dbReference type="SMART" id="SM00327">
    <property type="entry name" value="VWA"/>
    <property type="match status" value="1"/>
</dbReference>
<organism evidence="6 7">
    <name type="scientific">Helianthus annuus</name>
    <name type="common">Common sunflower</name>
    <dbReference type="NCBI Taxonomy" id="4232"/>
    <lineage>
        <taxon>Eukaryota</taxon>
        <taxon>Viridiplantae</taxon>
        <taxon>Streptophyta</taxon>
        <taxon>Embryophyta</taxon>
        <taxon>Tracheophyta</taxon>
        <taxon>Spermatophyta</taxon>
        <taxon>Magnoliopsida</taxon>
        <taxon>eudicotyledons</taxon>
        <taxon>Gunneridae</taxon>
        <taxon>Pentapetalae</taxon>
        <taxon>asterids</taxon>
        <taxon>campanulids</taxon>
        <taxon>Asterales</taxon>
        <taxon>Asteraceae</taxon>
        <taxon>Asteroideae</taxon>
        <taxon>Heliantheae alliance</taxon>
        <taxon>Heliantheae</taxon>
        <taxon>Helianthus</taxon>
    </lineage>
</organism>
<feature type="domain" description="RING-type" evidence="3">
    <location>
        <begin position="109"/>
        <end position="154"/>
    </location>
</feature>
<dbReference type="InterPro" id="IPR036465">
    <property type="entry name" value="vWFA_dom_sf"/>
</dbReference>
<dbReference type="Proteomes" id="UP000215914">
    <property type="component" value="Chromosome 11"/>
</dbReference>
<dbReference type="InterPro" id="IPR013083">
    <property type="entry name" value="Znf_RING/FYVE/PHD"/>
</dbReference>
<evidence type="ECO:0000259" key="4">
    <source>
        <dbReference type="PROSITE" id="PS50234"/>
    </source>
</evidence>
<feature type="region of interest" description="Disordered" evidence="2">
    <location>
        <begin position="14"/>
        <end position="36"/>
    </location>
</feature>
<dbReference type="InterPro" id="IPR051266">
    <property type="entry name" value="CLCR"/>
</dbReference>
<dbReference type="PROSITE" id="PS50089">
    <property type="entry name" value="ZF_RING_2"/>
    <property type="match status" value="1"/>
</dbReference>
<accession>A0A251T6Z8</accession>
<proteinExistence type="predicted"/>
<dbReference type="Gene3D" id="3.40.50.410">
    <property type="entry name" value="von Willebrand factor, type A domain"/>
    <property type="match status" value="1"/>
</dbReference>
<evidence type="ECO:0000313" key="7">
    <source>
        <dbReference type="Proteomes" id="UP000215914"/>
    </source>
</evidence>
<dbReference type="SUPFAM" id="SSF57850">
    <property type="entry name" value="RING/U-box"/>
    <property type="match status" value="1"/>
</dbReference>
<dbReference type="InParanoid" id="A0A251T6Z8"/>
<keyword evidence="1" id="KW-0479">Metal-binding</keyword>
<dbReference type="PANTHER" id="PTHR10579:SF59">
    <property type="entry name" value="E3 UBIQUITIN-PROTEIN LIGASE EDA40-RELATED"/>
    <property type="match status" value="1"/>
</dbReference>
<reference evidence="6" key="2">
    <citation type="submission" date="2017-02" db="EMBL/GenBank/DDBJ databases">
        <title>Sunflower complete genome.</title>
        <authorList>
            <person name="Langlade N."/>
            <person name="Munos S."/>
        </authorList>
    </citation>
    <scope>NUCLEOTIDE SEQUENCE [LARGE SCALE GENOMIC DNA]</scope>
    <source>
        <tissue evidence="6">Leaves</tissue>
    </source>
</reference>
<keyword evidence="1" id="KW-0863">Zinc-finger</keyword>
<dbReference type="SUPFAM" id="SSF53300">
    <property type="entry name" value="vWA-like"/>
    <property type="match status" value="1"/>
</dbReference>
<protein>
    <submittedName>
        <fullName evidence="6">Putative von Willebrand factor, type A, Zinc finger, RING/FYVE/PHD-type</fullName>
    </submittedName>
    <submittedName>
        <fullName evidence="5">Transcription factor C2H2 family</fullName>
    </submittedName>
</protein>
<dbReference type="GO" id="GO:0008270">
    <property type="term" value="F:zinc ion binding"/>
    <property type="evidence" value="ECO:0007669"/>
    <property type="project" value="UniProtKB-KW"/>
</dbReference>
<dbReference type="EMBL" id="MNCJ02000326">
    <property type="protein sequence ID" value="KAF5780235.1"/>
    <property type="molecule type" value="Genomic_DNA"/>
</dbReference>
<gene>
    <name evidence="6" type="ORF">HannXRQ_Chr11g0324041</name>
    <name evidence="5" type="ORF">HanXRQr2_Chr11g0469671</name>
</gene>
<reference evidence="5 7" key="1">
    <citation type="journal article" date="2017" name="Nature">
        <title>The sunflower genome provides insights into oil metabolism, flowering and Asterid evolution.</title>
        <authorList>
            <person name="Badouin H."/>
            <person name="Gouzy J."/>
            <person name="Grassa C.J."/>
            <person name="Murat F."/>
            <person name="Staton S.E."/>
            <person name="Cottret L."/>
            <person name="Lelandais-Briere C."/>
            <person name="Owens G.L."/>
            <person name="Carrere S."/>
            <person name="Mayjonade B."/>
            <person name="Legrand L."/>
            <person name="Gill N."/>
            <person name="Kane N.C."/>
            <person name="Bowers J.E."/>
            <person name="Hubner S."/>
            <person name="Bellec A."/>
            <person name="Berard A."/>
            <person name="Berges H."/>
            <person name="Blanchet N."/>
            <person name="Boniface M.C."/>
            <person name="Brunel D."/>
            <person name="Catrice O."/>
            <person name="Chaidir N."/>
            <person name="Claudel C."/>
            <person name="Donnadieu C."/>
            <person name="Faraut T."/>
            <person name="Fievet G."/>
            <person name="Helmstetter N."/>
            <person name="King M."/>
            <person name="Knapp S.J."/>
            <person name="Lai Z."/>
            <person name="Le Paslier M.C."/>
            <person name="Lippi Y."/>
            <person name="Lorenzon L."/>
            <person name="Mandel J.R."/>
            <person name="Marage G."/>
            <person name="Marchand G."/>
            <person name="Marquand E."/>
            <person name="Bret-Mestries E."/>
            <person name="Morien E."/>
            <person name="Nambeesan S."/>
            <person name="Nguyen T."/>
            <person name="Pegot-Espagnet P."/>
            <person name="Pouilly N."/>
            <person name="Raftis F."/>
            <person name="Sallet E."/>
            <person name="Schiex T."/>
            <person name="Thomas J."/>
            <person name="Vandecasteele C."/>
            <person name="Vares D."/>
            <person name="Vear F."/>
            <person name="Vautrin S."/>
            <person name="Crespi M."/>
            <person name="Mangin B."/>
            <person name="Burke J.M."/>
            <person name="Salse J."/>
            <person name="Munos S."/>
            <person name="Vincourt P."/>
            <person name="Rieseberg L.H."/>
            <person name="Langlade N.B."/>
        </authorList>
    </citation>
    <scope>NUCLEOTIDE SEQUENCE [LARGE SCALE GENOMIC DNA]</scope>
    <source>
        <strain evidence="7">cv. SF193</strain>
        <tissue evidence="5">Leaves</tissue>
    </source>
</reference>
<sequence length="659" mass="73318">MVFRWRKAFCTSLPPREVQPGSTVTPTKDQHEHITSDDFSPKLRCLTTSAVQKSSSVPVSPKHRRKTRNNHRLFHWSSTPSSPRSGSPSPSPSPLSILKSNLRISINKCGLCFQSLKRGRGVAIYTAECSHGFHFPCIASHVKTKQSLDCPVCSVTWQQTPLLPVTEQTLRTEDLVKKKELITKSKKQNPFQPDLKVYNDDERLTSLTPKSRFNPIPESDESCDEDSIVEFQRFETDRYRNSEFNGNEKDVEIRLLPEAAVISSGRIHETCAIVMRVKAPDVTPNAQTRAPVDLVTVVDVSGNGSKNGNNEKFQILKRTMRIIISSLSSSDRLSIVAFTSYSKRLLHLKRMTNTGKRAACRIVEAMAVVDGLPNANDAVRKAVKVLEDRRDRNAVASVILLSDVRKQASYVSSTRHQNVAVHTVKLAAIDDHVVAKTVGRLINVTVQDLELRLGLVSGSDPAEIMAVYSHAPRAMVLGASTVLIGEMCANEEREVLIELKVPSAVGVCRVLSVRCSYRESISQDIIYCSDRALVVPRPHTVRSSNSTIQRLRSLFITTRALAESRQLVARNDLIGAYRLLISARAVVNRTGSDSREFVVDIEAELNELLRRSSACVDERGEPLTPTSAWRVAEKLAKVAVIRKSLNRVSDLHGFEDARF</sequence>
<dbReference type="SMART" id="SM00184">
    <property type="entry name" value="RING"/>
    <property type="match status" value="1"/>
</dbReference>
<feature type="region of interest" description="Disordered" evidence="2">
    <location>
        <begin position="52"/>
        <end position="94"/>
    </location>
</feature>
<dbReference type="Pfam" id="PF13519">
    <property type="entry name" value="VWA_2"/>
    <property type="match status" value="1"/>
</dbReference>
<evidence type="ECO:0000256" key="1">
    <source>
        <dbReference type="PROSITE-ProRule" id="PRU00175"/>
    </source>
</evidence>
<dbReference type="AlphaFoldDB" id="A0A251T6Z8"/>
<evidence type="ECO:0000259" key="3">
    <source>
        <dbReference type="PROSITE" id="PS50089"/>
    </source>
</evidence>
<dbReference type="Pfam" id="PF25243">
    <property type="entry name" value="WAV3_C"/>
    <property type="match status" value="1"/>
</dbReference>
<evidence type="ECO:0000313" key="5">
    <source>
        <dbReference type="EMBL" id="KAF5780235.1"/>
    </source>
</evidence>
<reference evidence="5" key="3">
    <citation type="submission" date="2020-06" db="EMBL/GenBank/DDBJ databases">
        <title>Helianthus annuus Genome sequencing and assembly Release 2.</title>
        <authorList>
            <person name="Gouzy J."/>
            <person name="Langlade N."/>
            <person name="Munos S."/>
        </authorList>
    </citation>
    <scope>NUCLEOTIDE SEQUENCE</scope>
    <source>
        <tissue evidence="5">Leaves</tissue>
    </source>
</reference>
<evidence type="ECO:0000313" key="6">
    <source>
        <dbReference type="EMBL" id="OTG06868.1"/>
    </source>
</evidence>